<dbReference type="EMBL" id="FQZX01000004">
    <property type="protein sequence ID" value="SHK72235.1"/>
    <property type="molecule type" value="Genomic_DNA"/>
</dbReference>
<reference evidence="3" key="1">
    <citation type="submission" date="2016-11" db="EMBL/GenBank/DDBJ databases">
        <authorList>
            <person name="Varghese N."/>
            <person name="Submissions S."/>
        </authorList>
    </citation>
    <scope>NUCLEOTIDE SEQUENCE [LARGE SCALE GENOMIC DNA]</scope>
    <source>
        <strain evidence="3">DSM 16478</strain>
    </source>
</reference>
<dbReference type="AlphaFoldDB" id="A0A1M6USP3"/>
<proteinExistence type="predicted"/>
<name>A0A1M6USP3_9FLAO</name>
<keyword evidence="1" id="KW-0812">Transmembrane</keyword>
<keyword evidence="3" id="KW-1185">Reference proteome</keyword>
<organism evidence="2 3">
    <name type="scientific">Maribacter aquivivus</name>
    <dbReference type="NCBI Taxonomy" id="228958"/>
    <lineage>
        <taxon>Bacteria</taxon>
        <taxon>Pseudomonadati</taxon>
        <taxon>Bacteroidota</taxon>
        <taxon>Flavobacteriia</taxon>
        <taxon>Flavobacteriales</taxon>
        <taxon>Flavobacteriaceae</taxon>
        <taxon>Maribacter</taxon>
    </lineage>
</organism>
<gene>
    <name evidence="2" type="ORF">SAMN04488007_3667</name>
</gene>
<keyword evidence="1" id="KW-1133">Transmembrane helix</keyword>
<dbReference type="OrthoDB" id="9986019at2"/>
<evidence type="ECO:0000256" key="1">
    <source>
        <dbReference type="SAM" id="Phobius"/>
    </source>
</evidence>
<accession>A0A1M6USP3</accession>
<dbReference type="RefSeq" id="WP_073246919.1">
    <property type="nucleotide sequence ID" value="NZ_FQZX01000004.1"/>
</dbReference>
<evidence type="ECO:0000313" key="2">
    <source>
        <dbReference type="EMBL" id="SHK72235.1"/>
    </source>
</evidence>
<dbReference type="Proteomes" id="UP000184314">
    <property type="component" value="Unassembled WGS sequence"/>
</dbReference>
<feature type="transmembrane region" description="Helical" evidence="1">
    <location>
        <begin position="51"/>
        <end position="69"/>
    </location>
</feature>
<sequence length="70" mass="8174">MKENKTISEKHRKFVNEREDWTDRQIQLSQVYYLRLIQDATERTRSNTSTIVWIVVIGIVISILGALVGL</sequence>
<protein>
    <submittedName>
        <fullName evidence="2">Uncharacterized protein</fullName>
    </submittedName>
</protein>
<evidence type="ECO:0000313" key="3">
    <source>
        <dbReference type="Proteomes" id="UP000184314"/>
    </source>
</evidence>
<keyword evidence="1" id="KW-0472">Membrane</keyword>